<dbReference type="InterPro" id="IPR050187">
    <property type="entry name" value="Lipid_Phosphate_FormReg"/>
</dbReference>
<keyword evidence="3" id="KW-0808">Transferase</keyword>
<keyword evidence="7" id="KW-0444">Lipid biosynthesis</keyword>
<name>H3NN56_9FIRM</name>
<dbReference type="PANTHER" id="PTHR12358">
    <property type="entry name" value="SPHINGOSINE KINASE"/>
    <property type="match status" value="1"/>
</dbReference>
<dbReference type="Gene3D" id="2.60.200.40">
    <property type="match status" value="1"/>
</dbReference>
<dbReference type="PROSITE" id="PS50146">
    <property type="entry name" value="DAGK"/>
    <property type="match status" value="1"/>
</dbReference>
<keyword evidence="7" id="KW-0443">Lipid metabolism</keyword>
<dbReference type="Pfam" id="PF19279">
    <property type="entry name" value="YegS_C"/>
    <property type="match status" value="1"/>
</dbReference>
<dbReference type="AlphaFoldDB" id="H3NN56"/>
<dbReference type="GO" id="GO:0008654">
    <property type="term" value="P:phospholipid biosynthetic process"/>
    <property type="evidence" value="ECO:0007669"/>
    <property type="project" value="UniProtKB-KW"/>
</dbReference>
<dbReference type="Proteomes" id="UP000004191">
    <property type="component" value="Unassembled WGS sequence"/>
</dbReference>
<evidence type="ECO:0000256" key="3">
    <source>
        <dbReference type="ARBA" id="ARBA00022679"/>
    </source>
</evidence>
<evidence type="ECO:0000259" key="9">
    <source>
        <dbReference type="PROSITE" id="PS50146"/>
    </source>
</evidence>
<evidence type="ECO:0000256" key="4">
    <source>
        <dbReference type="ARBA" id="ARBA00022741"/>
    </source>
</evidence>
<comment type="caution">
    <text evidence="10">The sequence shown here is derived from an EMBL/GenBank/DDBJ whole genome shotgun (WGS) entry which is preliminary data.</text>
</comment>
<organism evidence="10 11">
    <name type="scientific">Helcococcus kunzii ATCC 51366</name>
    <dbReference type="NCBI Taxonomy" id="883114"/>
    <lineage>
        <taxon>Bacteria</taxon>
        <taxon>Bacillati</taxon>
        <taxon>Bacillota</taxon>
        <taxon>Tissierellia</taxon>
        <taxon>Tissierellales</taxon>
        <taxon>Peptoniphilaceae</taxon>
        <taxon>Helcococcus</taxon>
    </lineage>
</organism>
<evidence type="ECO:0000256" key="5">
    <source>
        <dbReference type="ARBA" id="ARBA00022777"/>
    </source>
</evidence>
<dbReference type="EMBL" id="AGEI01000020">
    <property type="protein sequence ID" value="EHR34460.1"/>
    <property type="molecule type" value="Genomic_DNA"/>
</dbReference>
<dbReference type="InterPro" id="IPR016064">
    <property type="entry name" value="NAD/diacylglycerol_kinase_sf"/>
</dbReference>
<dbReference type="OrthoDB" id="142078at2"/>
<comment type="similarity">
    <text evidence="2">Belongs to the diacylglycerol/lipid kinase family.</text>
</comment>
<dbReference type="RefSeq" id="WP_005398119.1">
    <property type="nucleotide sequence ID" value="NZ_JH601088.1"/>
</dbReference>
<evidence type="ECO:0000256" key="6">
    <source>
        <dbReference type="ARBA" id="ARBA00022840"/>
    </source>
</evidence>
<feature type="domain" description="DAGKc" evidence="9">
    <location>
        <begin position="4"/>
        <end position="139"/>
    </location>
</feature>
<keyword evidence="7" id="KW-0594">Phospholipid biosynthesis</keyword>
<dbReference type="Gene3D" id="3.40.50.10330">
    <property type="entry name" value="Probable inorganic polyphosphate/atp-NAD kinase, domain 1"/>
    <property type="match status" value="1"/>
</dbReference>
<dbReference type="InterPro" id="IPR017438">
    <property type="entry name" value="ATP-NAD_kinase_N"/>
</dbReference>
<proteinExistence type="inferred from homology"/>
<dbReference type="SUPFAM" id="SSF111331">
    <property type="entry name" value="NAD kinase/diacylglycerol kinase-like"/>
    <property type="match status" value="1"/>
</dbReference>
<dbReference type="GO" id="GO:0005524">
    <property type="term" value="F:ATP binding"/>
    <property type="evidence" value="ECO:0007669"/>
    <property type="project" value="UniProtKB-KW"/>
</dbReference>
<protein>
    <submittedName>
        <fullName evidence="10">YegS BmrU family lipid kinase</fullName>
    </submittedName>
</protein>
<dbReference type="PANTHER" id="PTHR12358:SF54">
    <property type="entry name" value="SPHINGOSINE KINASE RELATED PROTEIN"/>
    <property type="match status" value="1"/>
</dbReference>
<dbReference type="eggNOG" id="COG1597">
    <property type="taxonomic scope" value="Bacteria"/>
</dbReference>
<reference evidence="10 11" key="1">
    <citation type="submission" date="2012-01" db="EMBL/GenBank/DDBJ databases">
        <title>The Genome Sequence of Helcococcus kunzii ATCC 51366.</title>
        <authorList>
            <consortium name="The Broad Institute Genome Sequencing Platform"/>
            <person name="Earl A."/>
            <person name="Ward D."/>
            <person name="Feldgarden M."/>
            <person name="Gevers D."/>
            <person name="Huys G."/>
            <person name="Young S.K."/>
            <person name="Zeng Q."/>
            <person name="Gargeya S."/>
            <person name="Fitzgerald M."/>
            <person name="Haas B."/>
            <person name="Abouelleil A."/>
            <person name="Alvarado L."/>
            <person name="Arachchi H.M."/>
            <person name="Berlin A."/>
            <person name="Chapman S.B."/>
            <person name="Gearin G."/>
            <person name="Goldberg J."/>
            <person name="Griggs A."/>
            <person name="Gujja S."/>
            <person name="Hansen M."/>
            <person name="Heiman D."/>
            <person name="Howarth C."/>
            <person name="Larimer J."/>
            <person name="Lui A."/>
            <person name="MacDonald P.J.P."/>
            <person name="McCowen C."/>
            <person name="Montmayeur A."/>
            <person name="Murphy C."/>
            <person name="Neiman D."/>
            <person name="Pearson M."/>
            <person name="Priest M."/>
            <person name="Roberts A."/>
            <person name="Saif S."/>
            <person name="Shea T."/>
            <person name="Sisk P."/>
            <person name="Stolte C."/>
            <person name="Sykes S."/>
            <person name="Wortman J."/>
            <person name="Nusbaum C."/>
            <person name="Birren B."/>
        </authorList>
    </citation>
    <scope>NUCLEOTIDE SEQUENCE [LARGE SCALE GENOMIC DNA]</scope>
    <source>
        <strain evidence="10 11">ATCC 51366</strain>
    </source>
</reference>
<keyword evidence="5 10" id="KW-0418">Kinase</keyword>
<dbReference type="STRING" id="883114.HMPREF9709_00767"/>
<dbReference type="HOGENOM" id="CLU_045532_0_0_9"/>
<keyword evidence="8" id="KW-1208">Phospholipid metabolism</keyword>
<keyword evidence="4" id="KW-0547">Nucleotide-binding</keyword>
<evidence type="ECO:0000256" key="7">
    <source>
        <dbReference type="ARBA" id="ARBA00023209"/>
    </source>
</evidence>
<comment type="cofactor">
    <cofactor evidence="1">
        <name>Mg(2+)</name>
        <dbReference type="ChEBI" id="CHEBI:18420"/>
    </cofactor>
</comment>
<accession>H3NN56</accession>
<gene>
    <name evidence="10" type="ORF">HMPREF9709_00767</name>
</gene>
<dbReference type="Pfam" id="PF00781">
    <property type="entry name" value="DAGK_cat"/>
    <property type="match status" value="1"/>
</dbReference>
<evidence type="ECO:0000313" key="11">
    <source>
        <dbReference type="Proteomes" id="UP000004191"/>
    </source>
</evidence>
<dbReference type="InterPro" id="IPR045540">
    <property type="entry name" value="YegS/DAGK_C"/>
</dbReference>
<dbReference type="GeneID" id="96998766"/>
<evidence type="ECO:0000256" key="8">
    <source>
        <dbReference type="ARBA" id="ARBA00023264"/>
    </source>
</evidence>
<dbReference type="InterPro" id="IPR001206">
    <property type="entry name" value="Diacylglycerol_kinase_cat_dom"/>
</dbReference>
<dbReference type="PATRIC" id="fig|883114.3.peg.759"/>
<sequence>MHLTEFKKILIIISTKSNNYKKIENKISKKFNDIFKNNINKRFEIILSKDKYSISNESKKFAENNNSEQSLLIIVGGDGSISEAVNQVYHTNINFSFLPNGTGNDFSKTVYGKLKFDEILDNIENIKIEKIDLLKINEKVSINVASFGYESIVLKKSLQIKENFPALGSLSFMLGVIFTLNKIQKYNFEYELIMDNGEIVQGEKEYMLTAICNGKYYGGGFNPAPYASITDGIADVNAVEYVSISKLLRVISLYKDHRHLSVKESRNYKVISGKYKRKDNSTFIGNIDGNIEEFKEVNFKILPEQLNLGIFKFK</sequence>
<keyword evidence="11" id="KW-1185">Reference proteome</keyword>
<evidence type="ECO:0000256" key="1">
    <source>
        <dbReference type="ARBA" id="ARBA00001946"/>
    </source>
</evidence>
<keyword evidence="6" id="KW-0067">ATP-binding</keyword>
<evidence type="ECO:0000313" key="10">
    <source>
        <dbReference type="EMBL" id="EHR34460.1"/>
    </source>
</evidence>
<dbReference type="GO" id="GO:0016301">
    <property type="term" value="F:kinase activity"/>
    <property type="evidence" value="ECO:0007669"/>
    <property type="project" value="UniProtKB-KW"/>
</dbReference>
<evidence type="ECO:0000256" key="2">
    <source>
        <dbReference type="ARBA" id="ARBA00005983"/>
    </source>
</evidence>